<reference evidence="1 2" key="1">
    <citation type="journal article" date="2011" name="PLoS Pathog.">
        <title>Dynamic evolution of pathogenicity revealed by sequencing and comparative genomics of 19 Pseudomonas syringae isolates.</title>
        <authorList>
            <person name="Baltrus D.A."/>
            <person name="Nishimura M.T."/>
            <person name="Romanchuk A."/>
            <person name="Chang J.H."/>
            <person name="Mukhtar M.S."/>
            <person name="Cherkis K."/>
            <person name="Roach J."/>
            <person name="Grant S.R."/>
            <person name="Jones C.D."/>
            <person name="Dangl J.L."/>
        </authorList>
    </citation>
    <scope>NUCLEOTIDE SEQUENCE [LARGE SCALE GENOMIC DNA]</scope>
    <source>
        <strain evidence="2">M301072PT</strain>
    </source>
</reference>
<dbReference type="InterPro" id="IPR023213">
    <property type="entry name" value="CAT-like_dom_sf"/>
</dbReference>
<protein>
    <submittedName>
        <fullName evidence="1">Amino acid adenylation</fullName>
    </submittedName>
</protein>
<dbReference type="AlphaFoldDB" id="F3FX94"/>
<evidence type="ECO:0000313" key="1">
    <source>
        <dbReference type="EMBL" id="EGH34836.1"/>
    </source>
</evidence>
<feature type="non-terminal residue" evidence="1">
    <location>
        <position position="1"/>
    </location>
</feature>
<gene>
    <name evidence="1" type="ORF">PSYJA_40040</name>
</gene>
<dbReference type="Proteomes" id="UP000004471">
    <property type="component" value="Unassembled WGS sequence"/>
</dbReference>
<dbReference type="SUPFAM" id="SSF52777">
    <property type="entry name" value="CoA-dependent acyltransferases"/>
    <property type="match status" value="1"/>
</dbReference>
<name>F3FX94_PSESX</name>
<sequence>QVVWRQVELSVEEIQLNPRFGDISRQLQERLDPRQIRMDIRRAPLMRVVCALDTVNQRWVATLMFHHMILD</sequence>
<evidence type="ECO:0000313" key="2">
    <source>
        <dbReference type="Proteomes" id="UP000004471"/>
    </source>
</evidence>
<feature type="non-terminal residue" evidence="1">
    <location>
        <position position="71"/>
    </location>
</feature>
<comment type="caution">
    <text evidence="1">The sequence shown here is derived from an EMBL/GenBank/DDBJ whole genome shotgun (WGS) entry which is preliminary data.</text>
</comment>
<proteinExistence type="predicted"/>
<accession>F3FX94</accession>
<organism evidence="1 2">
    <name type="scientific">Pseudomonas syringae pv. japonica str. M301072</name>
    <dbReference type="NCBI Taxonomy" id="629262"/>
    <lineage>
        <taxon>Bacteria</taxon>
        <taxon>Pseudomonadati</taxon>
        <taxon>Pseudomonadota</taxon>
        <taxon>Gammaproteobacteria</taxon>
        <taxon>Pseudomonadales</taxon>
        <taxon>Pseudomonadaceae</taxon>
        <taxon>Pseudomonas</taxon>
        <taxon>Pseudomonas syringae</taxon>
    </lineage>
</organism>
<dbReference type="EMBL" id="AEAH01002945">
    <property type="protein sequence ID" value="EGH34836.1"/>
    <property type="molecule type" value="Genomic_DNA"/>
</dbReference>
<dbReference type="Gene3D" id="3.30.559.10">
    <property type="entry name" value="Chloramphenicol acetyltransferase-like domain"/>
    <property type="match status" value="1"/>
</dbReference>